<sequence>MTESRALEKPRILCLHGFRMSAKILETQMHKWPESLLEKLDLVYLDAPYPSMGKSGAEGVFDPPYFEWFQGNQDYTEYENFKECIDFIEDFMVKNGPFDGLLGFSQGAVLAAALPGMQAEGLVFTKVPEIKFLILISGAKLGGSKFSAPPLAANAFSSPVKCPSLHVIGENDLVKPDSIALLDSFVDPIIVHHLEDHTIPRLARSKHTNECIAFLEDFMVKNGPSDGLLGFSQASVH</sequence>
<dbReference type="PANTHER" id="PTHR22778:SF52">
    <property type="entry name" value="SERINE HYDROLASE FSH DOMAIN-CONTAINING PROTEIN"/>
    <property type="match status" value="1"/>
</dbReference>
<dbReference type="EMBL" id="KK198760">
    <property type="protein sequence ID" value="KCW62048.1"/>
    <property type="molecule type" value="Genomic_DNA"/>
</dbReference>
<evidence type="ECO:0000313" key="2">
    <source>
        <dbReference type="EMBL" id="KCW62048.1"/>
    </source>
</evidence>
<dbReference type="STRING" id="71139.A0A059B7E8"/>
<dbReference type="Pfam" id="PF03959">
    <property type="entry name" value="FSH1"/>
    <property type="match status" value="1"/>
</dbReference>
<dbReference type="AlphaFoldDB" id="A0A059B7E8"/>
<dbReference type="SUPFAM" id="SSF53474">
    <property type="entry name" value="alpha/beta-Hydrolases"/>
    <property type="match status" value="1"/>
</dbReference>
<organism evidence="2">
    <name type="scientific">Eucalyptus grandis</name>
    <name type="common">Flooded gum</name>
    <dbReference type="NCBI Taxonomy" id="71139"/>
    <lineage>
        <taxon>Eukaryota</taxon>
        <taxon>Viridiplantae</taxon>
        <taxon>Streptophyta</taxon>
        <taxon>Embryophyta</taxon>
        <taxon>Tracheophyta</taxon>
        <taxon>Spermatophyta</taxon>
        <taxon>Magnoliopsida</taxon>
        <taxon>eudicotyledons</taxon>
        <taxon>Gunneridae</taxon>
        <taxon>Pentapetalae</taxon>
        <taxon>rosids</taxon>
        <taxon>malvids</taxon>
        <taxon>Myrtales</taxon>
        <taxon>Myrtaceae</taxon>
        <taxon>Myrtoideae</taxon>
        <taxon>Eucalypteae</taxon>
        <taxon>Eucalyptus</taxon>
    </lineage>
</organism>
<accession>A0A059B7E8</accession>
<dbReference type="Gene3D" id="3.40.50.1820">
    <property type="entry name" value="alpha/beta hydrolase"/>
    <property type="match status" value="1"/>
</dbReference>
<dbReference type="eggNOG" id="KOG2551">
    <property type="taxonomic scope" value="Eukaryota"/>
</dbReference>
<dbReference type="InParanoid" id="A0A059B7E8"/>
<dbReference type="OMA" id="MAREGPF"/>
<dbReference type="InterPro" id="IPR005645">
    <property type="entry name" value="FSH-like_dom"/>
</dbReference>
<gene>
    <name evidence="2" type="ORF">EUGRSUZ_H04726</name>
</gene>
<protein>
    <recommendedName>
        <fullName evidence="1">Serine hydrolase domain-containing protein</fullName>
    </recommendedName>
</protein>
<dbReference type="PANTHER" id="PTHR22778">
    <property type="entry name" value="OVARIAN CANCER GENE-2 PROTEIN-RELATED"/>
    <property type="match status" value="1"/>
</dbReference>
<feature type="domain" description="Serine hydrolase" evidence="1">
    <location>
        <begin position="8"/>
        <end position="207"/>
    </location>
</feature>
<dbReference type="Gramene" id="KCW62048">
    <property type="protein sequence ID" value="KCW62048"/>
    <property type="gene ID" value="EUGRSUZ_H04726"/>
</dbReference>
<reference evidence="2" key="1">
    <citation type="submission" date="2013-07" db="EMBL/GenBank/DDBJ databases">
        <title>The genome of Eucalyptus grandis.</title>
        <authorList>
            <person name="Schmutz J."/>
            <person name="Hayes R."/>
            <person name="Myburg A."/>
            <person name="Tuskan G."/>
            <person name="Grattapaglia D."/>
            <person name="Rokhsar D.S."/>
        </authorList>
    </citation>
    <scope>NUCLEOTIDE SEQUENCE</scope>
    <source>
        <tissue evidence="2">Leaf extractions</tissue>
    </source>
</reference>
<dbReference type="InterPro" id="IPR029058">
    <property type="entry name" value="AB_hydrolase_fold"/>
</dbReference>
<evidence type="ECO:0000259" key="1">
    <source>
        <dbReference type="Pfam" id="PF03959"/>
    </source>
</evidence>
<proteinExistence type="predicted"/>
<dbReference type="FunCoup" id="A0A059B7E8">
    <property type="interactions" value="1990"/>
</dbReference>
<name>A0A059B7E8_EUCGR</name>